<feature type="domain" description="CBS" evidence="18">
    <location>
        <begin position="252"/>
        <end position="309"/>
    </location>
</feature>
<evidence type="ECO:0000256" key="11">
    <source>
        <dbReference type="ARBA" id="ARBA00023049"/>
    </source>
</evidence>
<dbReference type="GO" id="GO:0046872">
    <property type="term" value="F:metal ion binding"/>
    <property type="evidence" value="ECO:0007669"/>
    <property type="project" value="UniProtKB-UniRule"/>
</dbReference>
<dbReference type="InterPro" id="IPR046342">
    <property type="entry name" value="CBS_dom_sf"/>
</dbReference>
<dbReference type="Gene3D" id="3.20.20.70">
    <property type="entry name" value="Aldolase class I"/>
    <property type="match status" value="1"/>
</dbReference>
<organism evidence="19 20">
    <name type="scientific">Phytohabitans suffuscus</name>
    <dbReference type="NCBI Taxonomy" id="624315"/>
    <lineage>
        <taxon>Bacteria</taxon>
        <taxon>Bacillati</taxon>
        <taxon>Actinomycetota</taxon>
        <taxon>Actinomycetes</taxon>
        <taxon>Micromonosporales</taxon>
        <taxon>Micromonosporaceae</taxon>
    </lineage>
</organism>
<feature type="transmembrane region" description="Helical" evidence="14">
    <location>
        <begin position="215"/>
        <end position="232"/>
    </location>
</feature>
<keyword evidence="11 14" id="KW-0482">Metalloprotease</keyword>
<feature type="binding site" evidence="16">
    <location>
        <position position="166"/>
    </location>
    <ligand>
        <name>Zn(2+)</name>
        <dbReference type="ChEBI" id="CHEBI:29105"/>
        <note>catalytic</note>
    </ligand>
</feature>
<dbReference type="RefSeq" id="WP_173165446.1">
    <property type="nucleotide sequence ID" value="NZ_AP022871.1"/>
</dbReference>
<feature type="active site" evidence="15">
    <location>
        <position position="68"/>
    </location>
</feature>
<keyword evidence="13 14" id="KW-0472">Membrane</keyword>
<feature type="transmembrane region" description="Helical" evidence="14">
    <location>
        <begin position="46"/>
        <end position="67"/>
    </location>
</feature>
<dbReference type="InterPro" id="IPR000644">
    <property type="entry name" value="CBS_dom"/>
</dbReference>
<dbReference type="PIRSF" id="PIRSF006404">
    <property type="entry name" value="UCP006404_Pept_M50_CBS"/>
    <property type="match status" value="1"/>
</dbReference>
<proteinExistence type="inferred from homology"/>
<dbReference type="Proteomes" id="UP000503011">
    <property type="component" value="Chromosome"/>
</dbReference>
<evidence type="ECO:0000256" key="12">
    <source>
        <dbReference type="ARBA" id="ARBA00023122"/>
    </source>
</evidence>
<keyword evidence="10 14" id="KW-1133">Transmembrane helix</keyword>
<evidence type="ECO:0000256" key="17">
    <source>
        <dbReference type="PROSITE-ProRule" id="PRU00703"/>
    </source>
</evidence>
<reference evidence="19 20" key="1">
    <citation type="submission" date="2020-03" db="EMBL/GenBank/DDBJ databases">
        <title>Whole genome shotgun sequence of Phytohabitans suffuscus NBRC 105367.</title>
        <authorList>
            <person name="Komaki H."/>
            <person name="Tamura T."/>
        </authorList>
    </citation>
    <scope>NUCLEOTIDE SEQUENCE [LARGE SCALE GENOMIC DNA]</scope>
    <source>
        <strain evidence="19 20">NBRC 105367</strain>
    </source>
</reference>
<evidence type="ECO:0000256" key="8">
    <source>
        <dbReference type="ARBA" id="ARBA00022801"/>
    </source>
</evidence>
<evidence type="ECO:0000256" key="16">
    <source>
        <dbReference type="PIRSR" id="PIRSR006404-2"/>
    </source>
</evidence>
<evidence type="ECO:0000256" key="10">
    <source>
        <dbReference type="ARBA" id="ARBA00022989"/>
    </source>
</evidence>
<comment type="cofactor">
    <cofactor evidence="14 16">
        <name>Zn(2+)</name>
        <dbReference type="ChEBI" id="CHEBI:29105"/>
    </cofactor>
    <text evidence="14 16">Binds 1 zinc ion per subunit.</text>
</comment>
<dbReference type="GO" id="GO:0006508">
    <property type="term" value="P:proteolysis"/>
    <property type="evidence" value="ECO:0007669"/>
    <property type="project" value="UniProtKB-KW"/>
</dbReference>
<dbReference type="Pfam" id="PF02163">
    <property type="entry name" value="Peptidase_M50"/>
    <property type="match status" value="2"/>
</dbReference>
<comment type="subcellular location">
    <subcellularLocation>
        <location evidence="1 14">Cell membrane</location>
        <topology evidence="1 14">Multi-pass membrane protein</topology>
    </subcellularLocation>
</comment>
<feature type="binding site" evidence="16">
    <location>
        <position position="71"/>
    </location>
    <ligand>
        <name>Zn(2+)</name>
        <dbReference type="ChEBI" id="CHEBI:29105"/>
        <note>catalytic</note>
    </ligand>
</feature>
<evidence type="ECO:0000256" key="1">
    <source>
        <dbReference type="ARBA" id="ARBA00004651"/>
    </source>
</evidence>
<feature type="binding site" evidence="16">
    <location>
        <position position="67"/>
    </location>
    <ligand>
        <name>Zn(2+)</name>
        <dbReference type="ChEBI" id="CHEBI:29105"/>
        <note>catalytic</note>
    </ligand>
</feature>
<evidence type="ECO:0000256" key="4">
    <source>
        <dbReference type="ARBA" id="ARBA00022670"/>
    </source>
</evidence>
<dbReference type="PANTHER" id="PTHR39188">
    <property type="entry name" value="MEMBRANE-ASSOCIATED ZINC METALLOPROTEASE M50B"/>
    <property type="match status" value="1"/>
</dbReference>
<evidence type="ECO:0000256" key="2">
    <source>
        <dbReference type="ARBA" id="ARBA00007931"/>
    </source>
</evidence>
<evidence type="ECO:0000256" key="3">
    <source>
        <dbReference type="ARBA" id="ARBA00022475"/>
    </source>
</evidence>
<dbReference type="PROSITE" id="PS51371">
    <property type="entry name" value="CBS"/>
    <property type="match status" value="1"/>
</dbReference>
<gene>
    <name evidence="19" type="primary">rip3</name>
    <name evidence="19" type="ORF">Psuf_092060</name>
</gene>
<evidence type="ECO:0000256" key="15">
    <source>
        <dbReference type="PIRSR" id="PIRSR006404-1"/>
    </source>
</evidence>
<keyword evidence="6 14" id="KW-0479">Metal-binding</keyword>
<protein>
    <recommendedName>
        <fullName evidence="14">Zinc metalloprotease</fullName>
    </recommendedName>
</protein>
<sequence>MSGSLRVGRVAGVPVALNWSVVVIFVLIAAGLAAGNFPAAYPGDPAWAYAVAGLAAAIVFLAGLLAHEVSHAIVASRNGLRVERITLWMLGGVAEIRGEARNPGMEVRIAGIGPLVSLLQGVAFAAVAAGIWLAGGTGLVRGVFAWLALINVALAVFNVLPAAPLDGGRLLRAVLWKRFGDRTRAAIAAARAGRVLGAALIALGLLALLLRGTIGGLWFLLLGWFMLAAASAEERQTRTVAALSGIRVGDIMSTRPQTVPPGMSVADFVDHHIMNSRHTTFPLTDDGSPVGLVTLDRVRQVPRERRGDTSLREVACPADQLTLTTPGERVNELLPRLNGCSDGRALVVEEDHLVGIVSPSDINRAMEHQTLRRDGGLGAEGIGAEGAVIGQQERPRGR</sequence>
<dbReference type="SUPFAM" id="SSF54631">
    <property type="entry name" value="CBS-domain pair"/>
    <property type="match status" value="1"/>
</dbReference>
<evidence type="ECO:0000256" key="7">
    <source>
        <dbReference type="ARBA" id="ARBA00022737"/>
    </source>
</evidence>
<name>A0A6F8Z0X0_9ACTN</name>
<evidence type="ECO:0000256" key="13">
    <source>
        <dbReference type="ARBA" id="ARBA00023136"/>
    </source>
</evidence>
<reference evidence="19 20" key="2">
    <citation type="submission" date="2020-03" db="EMBL/GenBank/DDBJ databases">
        <authorList>
            <person name="Ichikawa N."/>
            <person name="Kimura A."/>
            <person name="Kitahashi Y."/>
            <person name="Uohara A."/>
        </authorList>
    </citation>
    <scope>NUCLEOTIDE SEQUENCE [LARGE SCALE GENOMIC DNA]</scope>
    <source>
        <strain evidence="19 20">NBRC 105367</strain>
    </source>
</reference>
<dbReference type="InterPro" id="IPR016483">
    <property type="entry name" value="UCP006404_Pept_M50_CBS"/>
</dbReference>
<comment type="similarity">
    <text evidence="2 14">Belongs to the peptidase M50B family.</text>
</comment>
<evidence type="ECO:0000313" key="19">
    <source>
        <dbReference type="EMBL" id="BCB91893.1"/>
    </source>
</evidence>
<keyword evidence="7" id="KW-0677">Repeat</keyword>
<keyword evidence="4 14" id="KW-0645">Protease</keyword>
<dbReference type="GO" id="GO:0008237">
    <property type="term" value="F:metallopeptidase activity"/>
    <property type="evidence" value="ECO:0007669"/>
    <property type="project" value="UniProtKB-UniRule"/>
</dbReference>
<feature type="transmembrane region" description="Helical" evidence="14">
    <location>
        <begin position="109"/>
        <end position="132"/>
    </location>
</feature>
<keyword evidence="5 14" id="KW-0812">Transmembrane</keyword>
<dbReference type="SMART" id="SM00116">
    <property type="entry name" value="CBS"/>
    <property type="match status" value="2"/>
</dbReference>
<evidence type="ECO:0000256" key="14">
    <source>
        <dbReference type="PIRNR" id="PIRNR006404"/>
    </source>
</evidence>
<dbReference type="PANTHER" id="PTHR39188:SF3">
    <property type="entry name" value="STAGE IV SPORULATION PROTEIN FB"/>
    <property type="match status" value="1"/>
</dbReference>
<dbReference type="Pfam" id="PF00571">
    <property type="entry name" value="CBS"/>
    <property type="match status" value="2"/>
</dbReference>
<keyword evidence="12 17" id="KW-0129">CBS domain</keyword>
<keyword evidence="20" id="KW-1185">Reference proteome</keyword>
<evidence type="ECO:0000313" key="20">
    <source>
        <dbReference type="Proteomes" id="UP000503011"/>
    </source>
</evidence>
<keyword evidence="8 14" id="KW-0378">Hydrolase</keyword>
<evidence type="ECO:0000256" key="9">
    <source>
        <dbReference type="ARBA" id="ARBA00022833"/>
    </source>
</evidence>
<accession>A0A6F8Z0X0</accession>
<keyword evidence="3 14" id="KW-1003">Cell membrane</keyword>
<dbReference type="EMBL" id="AP022871">
    <property type="protein sequence ID" value="BCB91893.1"/>
    <property type="molecule type" value="Genomic_DNA"/>
</dbReference>
<dbReference type="GO" id="GO:0005886">
    <property type="term" value="C:plasma membrane"/>
    <property type="evidence" value="ECO:0007669"/>
    <property type="project" value="UniProtKB-SubCell"/>
</dbReference>
<evidence type="ECO:0000256" key="6">
    <source>
        <dbReference type="ARBA" id="ARBA00022723"/>
    </source>
</evidence>
<keyword evidence="9 14" id="KW-0862">Zinc</keyword>
<evidence type="ECO:0000256" key="5">
    <source>
        <dbReference type="ARBA" id="ARBA00022692"/>
    </source>
</evidence>
<evidence type="ECO:0000259" key="18">
    <source>
        <dbReference type="PROSITE" id="PS51371"/>
    </source>
</evidence>
<dbReference type="InterPro" id="IPR008915">
    <property type="entry name" value="Peptidase_M50"/>
</dbReference>
<dbReference type="InterPro" id="IPR013785">
    <property type="entry name" value="Aldolase_TIM"/>
</dbReference>
<dbReference type="AlphaFoldDB" id="A0A6F8Z0X0"/>
<feature type="transmembrane region" description="Helical" evidence="14">
    <location>
        <begin position="144"/>
        <end position="165"/>
    </location>
</feature>
<feature type="transmembrane region" description="Helical" evidence="14">
    <location>
        <begin position="12"/>
        <end position="34"/>
    </location>
</feature>
<dbReference type="KEGG" id="psuu:Psuf_092060"/>
<feature type="transmembrane region" description="Helical" evidence="14">
    <location>
        <begin position="186"/>
        <end position="209"/>
    </location>
</feature>